<evidence type="ECO:0000313" key="1">
    <source>
        <dbReference type="EMBL" id="OLP74532.1"/>
    </source>
</evidence>
<comment type="caution">
    <text evidence="1">The sequence shown here is derived from an EMBL/GenBank/DDBJ whole genome shotgun (WGS) entry which is preliminary data.</text>
</comment>
<sequence>MLDSNCCIFAEAVGHSHGPYKIRLGVPMENIVVGGILPLDPVNGLGSQFAAVNECIAQLGAKRWEVAALRAM</sequence>
<organism evidence="1 2">
    <name type="scientific">Symbiodinium microadriaticum</name>
    <name type="common">Dinoflagellate</name>
    <name type="synonym">Zooxanthella microadriatica</name>
    <dbReference type="NCBI Taxonomy" id="2951"/>
    <lineage>
        <taxon>Eukaryota</taxon>
        <taxon>Sar</taxon>
        <taxon>Alveolata</taxon>
        <taxon>Dinophyceae</taxon>
        <taxon>Suessiales</taxon>
        <taxon>Symbiodiniaceae</taxon>
        <taxon>Symbiodinium</taxon>
    </lineage>
</organism>
<gene>
    <name evidence="1" type="ORF">AK812_SmicGene45894</name>
</gene>
<dbReference type="Proteomes" id="UP000186817">
    <property type="component" value="Unassembled WGS sequence"/>
</dbReference>
<dbReference type="EMBL" id="LSRX01003575">
    <property type="protein sequence ID" value="OLP74532.1"/>
    <property type="molecule type" value="Genomic_DNA"/>
</dbReference>
<feature type="non-terminal residue" evidence="1">
    <location>
        <position position="72"/>
    </location>
</feature>
<evidence type="ECO:0000313" key="2">
    <source>
        <dbReference type="Proteomes" id="UP000186817"/>
    </source>
</evidence>
<keyword evidence="2" id="KW-1185">Reference proteome</keyword>
<accession>A0A1Q9BV45</accession>
<reference evidence="1 2" key="1">
    <citation type="submission" date="2016-02" db="EMBL/GenBank/DDBJ databases">
        <title>Genome analysis of coral dinoflagellate symbionts highlights evolutionary adaptations to a symbiotic lifestyle.</title>
        <authorList>
            <person name="Aranda M."/>
            <person name="Li Y."/>
            <person name="Liew Y.J."/>
            <person name="Baumgarten S."/>
            <person name="Simakov O."/>
            <person name="Wilson M."/>
            <person name="Piel J."/>
            <person name="Ashoor H."/>
            <person name="Bougouffa S."/>
            <person name="Bajic V.B."/>
            <person name="Ryu T."/>
            <person name="Ravasi T."/>
            <person name="Bayer T."/>
            <person name="Micklem G."/>
            <person name="Kim H."/>
            <person name="Bhak J."/>
            <person name="Lajeunesse T.C."/>
            <person name="Voolstra C.R."/>
        </authorList>
    </citation>
    <scope>NUCLEOTIDE SEQUENCE [LARGE SCALE GENOMIC DNA]</scope>
    <source>
        <strain evidence="1 2">CCMP2467</strain>
    </source>
</reference>
<dbReference type="AlphaFoldDB" id="A0A1Q9BV45"/>
<proteinExistence type="predicted"/>
<name>A0A1Q9BV45_SYMMI</name>
<protein>
    <submittedName>
        <fullName evidence="1">Uncharacterized protein</fullName>
    </submittedName>
</protein>